<name>V5RJI2_SPIAP</name>
<keyword evidence="3" id="KW-1185">Reference proteome</keyword>
<organism evidence="2 3">
    <name type="scientific">Spiroplasma apis B31</name>
    <dbReference type="NCBI Taxonomy" id="1276258"/>
    <lineage>
        <taxon>Bacteria</taxon>
        <taxon>Bacillati</taxon>
        <taxon>Mycoplasmatota</taxon>
        <taxon>Mollicutes</taxon>
        <taxon>Entomoplasmatales</taxon>
        <taxon>Spiroplasmataceae</taxon>
        <taxon>Spiroplasma</taxon>
    </lineage>
</organism>
<dbReference type="Gene3D" id="3.30.1180.10">
    <property type="match status" value="1"/>
</dbReference>
<dbReference type="Proteomes" id="UP000018550">
    <property type="component" value="Chromosome"/>
</dbReference>
<evidence type="ECO:0000313" key="2">
    <source>
        <dbReference type="EMBL" id="AHB36719.1"/>
    </source>
</evidence>
<sequence length="277" mass="31386">MKIALIIDSASGIKNTQDYKDLYLVPLMITKENGEQVADDENLSFDDFYQLFDSELLKTSQSIPGEMMKKWDELLESYDQVICLLISKGLSGQFNTCYMMAQDEPYKGKVFVVDTNGVAILLKKQVSETLEYIKQGKTGEEITRLIEESNQDFTCFIIPKSLKQLVRGGRISKSAASLAKILKITPILKYDGTIDKEGKTRTFKKAIEQSLELLEKKCKDGDKILDIAYSRSEDETITLVKKSIEEKGFKINVTQEMPNTITCHTGRETFALAVWKK</sequence>
<dbReference type="HOGENOM" id="CLU_048251_3_0_14"/>
<dbReference type="PANTHER" id="PTHR33434:SF2">
    <property type="entry name" value="FATTY ACID-BINDING PROTEIN TM_1468"/>
    <property type="match status" value="1"/>
</dbReference>
<dbReference type="OrthoDB" id="388177at2"/>
<dbReference type="InterPro" id="IPR003797">
    <property type="entry name" value="DegV"/>
</dbReference>
<dbReference type="Pfam" id="PF02645">
    <property type="entry name" value="DegV"/>
    <property type="match status" value="1"/>
</dbReference>
<protein>
    <submittedName>
        <fullName evidence="2">DegV family protein</fullName>
    </submittedName>
</protein>
<evidence type="ECO:0000256" key="1">
    <source>
        <dbReference type="ARBA" id="ARBA00023121"/>
    </source>
</evidence>
<accession>V5RJI2</accession>
<dbReference type="PROSITE" id="PS51482">
    <property type="entry name" value="DEGV"/>
    <property type="match status" value="1"/>
</dbReference>
<dbReference type="PATRIC" id="fig|1276258.3.peg.895"/>
<dbReference type="eggNOG" id="COG1307">
    <property type="taxonomic scope" value="Bacteria"/>
</dbReference>
<dbReference type="RefSeq" id="WP_023790086.1">
    <property type="nucleotide sequence ID" value="NC_022998.1"/>
</dbReference>
<dbReference type="GO" id="GO:0008289">
    <property type="term" value="F:lipid binding"/>
    <property type="evidence" value="ECO:0007669"/>
    <property type="project" value="UniProtKB-KW"/>
</dbReference>
<dbReference type="STRING" id="1276258.SAPIS_v1c08740"/>
<gene>
    <name evidence="2" type="primary">degV1</name>
    <name evidence="2" type="ORF">SAPIS_v1c08740</name>
</gene>
<keyword evidence="1" id="KW-0446">Lipid-binding</keyword>
<dbReference type="SUPFAM" id="SSF82549">
    <property type="entry name" value="DAK1/DegV-like"/>
    <property type="match status" value="1"/>
</dbReference>
<dbReference type="InterPro" id="IPR043168">
    <property type="entry name" value="DegV_C"/>
</dbReference>
<dbReference type="NCBIfam" id="TIGR00762">
    <property type="entry name" value="DegV"/>
    <property type="match status" value="1"/>
</dbReference>
<reference evidence="2 3" key="1">
    <citation type="journal article" date="2014" name="Genome Announc.">
        <title>Complete Genome Sequence of Spiroplasma apis B31T (ATCC 33834), a Bacterium Associated with May Disease of Honeybees (Apis mellifera).</title>
        <authorList>
            <person name="Ku C."/>
            <person name="Lo W.S."/>
            <person name="Chen L.L."/>
            <person name="Kuo C.H."/>
        </authorList>
    </citation>
    <scope>NUCLEOTIDE SEQUENCE [LARGE SCALE GENOMIC DNA]</scope>
    <source>
        <strain evidence="2">B31</strain>
    </source>
</reference>
<dbReference type="KEGG" id="sapi:SAPIS_v1c08740"/>
<evidence type="ECO:0000313" key="3">
    <source>
        <dbReference type="Proteomes" id="UP000018550"/>
    </source>
</evidence>
<dbReference type="Gene3D" id="3.40.50.10170">
    <property type="match status" value="1"/>
</dbReference>
<dbReference type="PANTHER" id="PTHR33434">
    <property type="entry name" value="DEGV DOMAIN-CONTAINING PROTEIN DR_1986-RELATED"/>
    <property type="match status" value="1"/>
</dbReference>
<dbReference type="AlphaFoldDB" id="V5RJI2"/>
<dbReference type="InterPro" id="IPR050270">
    <property type="entry name" value="DegV_domain_contain"/>
</dbReference>
<dbReference type="EMBL" id="CP006682">
    <property type="protein sequence ID" value="AHB36719.1"/>
    <property type="molecule type" value="Genomic_DNA"/>
</dbReference>
<proteinExistence type="predicted"/>